<proteinExistence type="predicted"/>
<evidence type="ECO:0000313" key="2">
    <source>
        <dbReference type="Proteomes" id="UP001497700"/>
    </source>
</evidence>
<sequence length="584" mass="65212">MLHFLYISTTYVVLGVVLLAGYPVYCAALPRPIAGIPYHKSSATRVLGDAPAMIKHTRQYGTVFDWMAEQAVALNSPIFQLFLKPFSKPVVFITDPREAQDILLRRTKDFDRSRFFQDVFGGTVPHCHVIQPTNDKFRQGRRLLADTMATPFLNTVAAPLLHRHTLNLMELWRVKNNAAAGHAFWVADDLNYFALDSIWDVAFGSQLNSLPEEAAFLKSISKFNISTSRDNPVDLPKPKANAAVNSMRILTHGLDVAVTSPTPSLSHWLLSLTPSYRRARSYKERLVQERLDDAKARLLDRITADDLEGITCATDHMVRRESQAANKENRAPNYESRQAKDELFGFLVGGYDTTATTLMWSTKFMTDNQRVQSKLRAVLFDTFGGGEDNGGAPPTPGQITATRIPYLDAVIEEIVRCAQTASSATRMTLRDTQLLGHHIPKGVDVFMLSNGPGYMAPNDLNETIPEHARSPSSQESKGRAIPSWASSNIAAFRPERWIKTDKEGVETFDMRAGPSMQFGSGLRGCFGKKLAYLEIRILITLLLWTFELQPVPESLKGHEAFDSLTHKPKKCYLKLKEPGRTAAN</sequence>
<keyword evidence="2" id="KW-1185">Reference proteome</keyword>
<name>A0ACB9ZJP7_9PEZI</name>
<protein>
    <submittedName>
        <fullName evidence="1">Cytochrome P450</fullName>
    </submittedName>
</protein>
<reference evidence="1 2" key="1">
    <citation type="journal article" date="2022" name="New Phytol.">
        <title>Ecological generalism drives hyperdiversity of secondary metabolite gene clusters in xylarialean endophytes.</title>
        <authorList>
            <person name="Franco M.E.E."/>
            <person name="Wisecaver J.H."/>
            <person name="Arnold A.E."/>
            <person name="Ju Y.M."/>
            <person name="Slot J.C."/>
            <person name="Ahrendt S."/>
            <person name="Moore L.P."/>
            <person name="Eastman K.E."/>
            <person name="Scott K."/>
            <person name="Konkel Z."/>
            <person name="Mondo S.J."/>
            <person name="Kuo A."/>
            <person name="Hayes R.D."/>
            <person name="Haridas S."/>
            <person name="Andreopoulos B."/>
            <person name="Riley R."/>
            <person name="LaButti K."/>
            <person name="Pangilinan J."/>
            <person name="Lipzen A."/>
            <person name="Amirebrahimi M."/>
            <person name="Yan J."/>
            <person name="Adam C."/>
            <person name="Keymanesh K."/>
            <person name="Ng V."/>
            <person name="Louie K."/>
            <person name="Northen T."/>
            <person name="Drula E."/>
            <person name="Henrissat B."/>
            <person name="Hsieh H.M."/>
            <person name="Youens-Clark K."/>
            <person name="Lutzoni F."/>
            <person name="Miadlikowska J."/>
            <person name="Eastwood D.C."/>
            <person name="Hamelin R.C."/>
            <person name="Grigoriev I.V."/>
            <person name="U'Ren J.M."/>
        </authorList>
    </citation>
    <scope>NUCLEOTIDE SEQUENCE [LARGE SCALE GENOMIC DNA]</scope>
    <source>
        <strain evidence="1 2">CBS 119005</strain>
    </source>
</reference>
<evidence type="ECO:0000313" key="1">
    <source>
        <dbReference type="EMBL" id="KAI4871003.1"/>
    </source>
</evidence>
<dbReference type="Proteomes" id="UP001497700">
    <property type="component" value="Unassembled WGS sequence"/>
</dbReference>
<organism evidence="1 2">
    <name type="scientific">Hypoxylon rubiginosum</name>
    <dbReference type="NCBI Taxonomy" id="110542"/>
    <lineage>
        <taxon>Eukaryota</taxon>
        <taxon>Fungi</taxon>
        <taxon>Dikarya</taxon>
        <taxon>Ascomycota</taxon>
        <taxon>Pezizomycotina</taxon>
        <taxon>Sordariomycetes</taxon>
        <taxon>Xylariomycetidae</taxon>
        <taxon>Xylariales</taxon>
        <taxon>Hypoxylaceae</taxon>
        <taxon>Hypoxylon</taxon>
    </lineage>
</organism>
<accession>A0ACB9ZJP7</accession>
<comment type="caution">
    <text evidence="1">The sequence shown here is derived from an EMBL/GenBank/DDBJ whole genome shotgun (WGS) entry which is preliminary data.</text>
</comment>
<dbReference type="EMBL" id="MU393421">
    <property type="protein sequence ID" value="KAI4871003.1"/>
    <property type="molecule type" value="Genomic_DNA"/>
</dbReference>
<gene>
    <name evidence="1" type="ORF">F4820DRAFT_401072</name>
</gene>